<dbReference type="EMBL" id="CP009621">
    <property type="protein sequence ID" value="AKD03664.1"/>
    <property type="molecule type" value="Genomic_DNA"/>
</dbReference>
<organism evidence="1 2">
    <name type="scientific">Pontibacter korlensis</name>
    <dbReference type="NCBI Taxonomy" id="400092"/>
    <lineage>
        <taxon>Bacteria</taxon>
        <taxon>Pseudomonadati</taxon>
        <taxon>Bacteroidota</taxon>
        <taxon>Cytophagia</taxon>
        <taxon>Cytophagales</taxon>
        <taxon>Hymenobacteraceae</taxon>
        <taxon>Pontibacter</taxon>
    </lineage>
</organism>
<proteinExistence type="predicted"/>
<name>A0A0E3ZGU4_9BACT</name>
<protein>
    <submittedName>
        <fullName evidence="1">Uncharacterized protein</fullName>
    </submittedName>
</protein>
<reference evidence="1 2" key="1">
    <citation type="journal article" date="2015" name="Sci. Rep.">
        <title>Unraveling adaptation of Pontibacter korlensis to radiation and infertility in desert through complete genome and comparative transcriptomic analysis.</title>
        <authorList>
            <person name="Dai J."/>
            <person name="Dai W."/>
            <person name="Qiu C."/>
            <person name="Yang Z."/>
            <person name="Zhang Y."/>
            <person name="Zhou M."/>
            <person name="Zhang L."/>
            <person name="Fang C."/>
            <person name="Gao Q."/>
            <person name="Yang Q."/>
            <person name="Li X."/>
            <person name="Wang Z."/>
            <person name="Wang Z."/>
            <person name="Jia Z."/>
            <person name="Chen X."/>
        </authorList>
    </citation>
    <scope>NUCLEOTIDE SEQUENCE [LARGE SCALE GENOMIC DNA]</scope>
    <source>
        <strain evidence="1 2">X14-1T</strain>
    </source>
</reference>
<accession>A0A0E3ZGU4</accession>
<keyword evidence="2" id="KW-1185">Reference proteome</keyword>
<dbReference type="AlphaFoldDB" id="A0A0E3ZGU4"/>
<evidence type="ECO:0000313" key="1">
    <source>
        <dbReference type="EMBL" id="AKD03664.1"/>
    </source>
</evidence>
<dbReference type="KEGG" id="pko:PKOR_11660"/>
<dbReference type="Proteomes" id="UP000033109">
    <property type="component" value="Chromosome"/>
</dbReference>
<gene>
    <name evidence="1" type="ORF">PKOR_11660</name>
</gene>
<dbReference type="STRING" id="400092.PKOR_11660"/>
<dbReference type="OrthoDB" id="853359at2"/>
<sequence length="83" mass="9865">MNLNLFNTHSLAGRLEIIVAHGNFIAYRGRRGYRIELYDLGSFFAEIWYNPENNYISLVRGFKSKKALEPYINQINLMEMFDW</sequence>
<dbReference type="PATRIC" id="fig|400092.3.peg.2536"/>
<evidence type="ECO:0000313" key="2">
    <source>
        <dbReference type="Proteomes" id="UP000033109"/>
    </source>
</evidence>
<dbReference type="RefSeq" id="WP_046310922.1">
    <property type="nucleotide sequence ID" value="NZ_CBCSCY010000002.1"/>
</dbReference>
<dbReference type="HOGENOM" id="CLU_2539709_0_0_10"/>